<evidence type="ECO:0000313" key="3">
    <source>
        <dbReference type="Proteomes" id="UP001165122"/>
    </source>
</evidence>
<dbReference type="EMBL" id="BRXW01000037">
    <property type="protein sequence ID" value="GMI01754.1"/>
    <property type="molecule type" value="Genomic_DNA"/>
</dbReference>
<gene>
    <name evidence="2" type="ORF">TrLO_g3120</name>
</gene>
<dbReference type="OrthoDB" id="195468at2759"/>
<feature type="region of interest" description="Disordered" evidence="1">
    <location>
        <begin position="89"/>
        <end position="128"/>
    </location>
</feature>
<dbReference type="Proteomes" id="UP001165122">
    <property type="component" value="Unassembled WGS sequence"/>
</dbReference>
<protein>
    <submittedName>
        <fullName evidence="2">Uncharacterized protein</fullName>
    </submittedName>
</protein>
<dbReference type="AlphaFoldDB" id="A0A9W7CBR0"/>
<sequence>MPSSRQKRKPIPPPPLPRGSYASTSALLHSADGKQKSNSDPSSSSSFGPLSSSYLPALLCTLFVINLLNKIFGKKKKNLVVEEVGTWKQRSDSSPPIYTPSKVDLTSAERSVQHPPLPHPTTPRRSLSSSSSASWVFFSPAKPAPVNPLGTFKDHSENKHKMSPTLKARDPYTSSRLMRKHLLSLIPLLKQATLHEALTKMYLVAGEKDESMFSVKGVQMEAEVRAGKTKLMCISLFAAFEEEFVHGLPLPRSPTTRSIGIEQAVKDAVRERIEVDGDEVKYTVAASDEPDVAAGELTELLGGVVSDCTGREHCRDELGRLVGRILGALCRTGSGGDTYCAVNALFDIAGTLQKSRGLMEGEGDHAVFPFLIMPANVLEGQGKGKVGEIDVPGPLKVRCKLKDGKPVAEIVTTSLLDVHLADKVLQPGGREGKKGKHKNKNNGMAKPLVILKATIVEMISMEVESSDRERSLRLEVLD</sequence>
<organism evidence="2 3">
    <name type="scientific">Triparma laevis f. longispina</name>
    <dbReference type="NCBI Taxonomy" id="1714387"/>
    <lineage>
        <taxon>Eukaryota</taxon>
        <taxon>Sar</taxon>
        <taxon>Stramenopiles</taxon>
        <taxon>Ochrophyta</taxon>
        <taxon>Bolidophyceae</taxon>
        <taxon>Parmales</taxon>
        <taxon>Triparmaceae</taxon>
        <taxon>Triparma</taxon>
    </lineage>
</organism>
<comment type="caution">
    <text evidence="2">The sequence shown here is derived from an EMBL/GenBank/DDBJ whole genome shotgun (WGS) entry which is preliminary data.</text>
</comment>
<keyword evidence="3" id="KW-1185">Reference proteome</keyword>
<accession>A0A9W7CBR0</accession>
<reference evidence="3" key="1">
    <citation type="journal article" date="2023" name="Commun. Biol.">
        <title>Genome analysis of Parmales, the sister group of diatoms, reveals the evolutionary specialization of diatoms from phago-mixotrophs to photoautotrophs.</title>
        <authorList>
            <person name="Ban H."/>
            <person name="Sato S."/>
            <person name="Yoshikawa S."/>
            <person name="Yamada K."/>
            <person name="Nakamura Y."/>
            <person name="Ichinomiya M."/>
            <person name="Sato N."/>
            <person name="Blanc-Mathieu R."/>
            <person name="Endo H."/>
            <person name="Kuwata A."/>
            <person name="Ogata H."/>
        </authorList>
    </citation>
    <scope>NUCLEOTIDE SEQUENCE [LARGE SCALE GENOMIC DNA]</scope>
    <source>
        <strain evidence="3">NIES 3700</strain>
    </source>
</reference>
<evidence type="ECO:0000256" key="1">
    <source>
        <dbReference type="SAM" id="MobiDB-lite"/>
    </source>
</evidence>
<feature type="region of interest" description="Disordered" evidence="1">
    <location>
        <begin position="1"/>
        <end position="46"/>
    </location>
</feature>
<name>A0A9W7CBR0_9STRA</name>
<feature type="compositionally biased region" description="Basic residues" evidence="1">
    <location>
        <begin position="1"/>
        <end position="10"/>
    </location>
</feature>
<evidence type="ECO:0000313" key="2">
    <source>
        <dbReference type="EMBL" id="GMI01754.1"/>
    </source>
</evidence>
<proteinExistence type="predicted"/>